<dbReference type="PANTHER" id="PTHR22911">
    <property type="entry name" value="ACYL-MALONYL CONDENSING ENZYME-RELATED"/>
    <property type="match status" value="1"/>
</dbReference>
<dbReference type="Pfam" id="PF00892">
    <property type="entry name" value="EamA"/>
    <property type="match status" value="2"/>
</dbReference>
<feature type="transmembrane region" description="Helical" evidence="2">
    <location>
        <begin position="281"/>
        <end position="298"/>
    </location>
</feature>
<evidence type="ECO:0000259" key="3">
    <source>
        <dbReference type="Pfam" id="PF00892"/>
    </source>
</evidence>
<evidence type="ECO:0000256" key="2">
    <source>
        <dbReference type="SAM" id="Phobius"/>
    </source>
</evidence>
<dbReference type="GO" id="GO:0016020">
    <property type="term" value="C:membrane"/>
    <property type="evidence" value="ECO:0007669"/>
    <property type="project" value="InterPro"/>
</dbReference>
<feature type="transmembrane region" description="Helical" evidence="2">
    <location>
        <begin position="20"/>
        <end position="41"/>
    </location>
</feature>
<dbReference type="InterPro" id="IPR037185">
    <property type="entry name" value="EmrE-like"/>
</dbReference>
<keyword evidence="2" id="KW-1133">Transmembrane helix</keyword>
<comment type="similarity">
    <text evidence="1">Belongs to the EamA transporter family.</text>
</comment>
<dbReference type="AlphaFoldDB" id="A0A1Q5Q2V4"/>
<proteinExistence type="inferred from homology"/>
<feature type="domain" description="EamA" evidence="3">
    <location>
        <begin position="188"/>
        <end position="316"/>
    </location>
</feature>
<evidence type="ECO:0000256" key="1">
    <source>
        <dbReference type="ARBA" id="ARBA00007362"/>
    </source>
</evidence>
<sequence length="346" mass="37578">MSTATKNTTATEPYVMNKKLGFIAMLISATGMGMVGFFSRGATGGIDPEIKQYLGSFLAFGRMTVGLIGFLIILLVTKRFYAFRQSRLSFAVIAGGVCIGTSLALYITSTLLTSIANAVFLIYTGPLFCTLLARIFRKEKISALNALFLTLVFLGMLFTIEFVKMTPEGIQFGIDLSASTPDFPQKALGDLVGLLSGVFYGLALFFYGYRQDMDSDVRGTWNFLWAAVATGIMSLVMRPQISALSTTNWTWAAGLFFFCGLIALGFLVVAGRNLPAVEMSCISYWECVVALFFGVFFFKEAMTFFAAIGGLLIIAGGVGPIIVDLLNKARRRDAGAHTIEEGDPIR</sequence>
<feature type="transmembrane region" description="Helical" evidence="2">
    <location>
        <begin position="53"/>
        <end position="76"/>
    </location>
</feature>
<dbReference type="Proteomes" id="UP000185628">
    <property type="component" value="Unassembled WGS sequence"/>
</dbReference>
<comment type="caution">
    <text evidence="4">The sequence shown here is derived from an EMBL/GenBank/DDBJ whole genome shotgun (WGS) entry which is preliminary data.</text>
</comment>
<evidence type="ECO:0000313" key="5">
    <source>
        <dbReference type="Proteomes" id="UP000185628"/>
    </source>
</evidence>
<name>A0A1Q5Q2V4_9ACTO</name>
<feature type="domain" description="EamA" evidence="3">
    <location>
        <begin position="20"/>
        <end position="159"/>
    </location>
</feature>
<feature type="transmembrane region" description="Helical" evidence="2">
    <location>
        <begin position="249"/>
        <end position="269"/>
    </location>
</feature>
<feature type="transmembrane region" description="Helical" evidence="2">
    <location>
        <begin position="221"/>
        <end position="237"/>
    </location>
</feature>
<reference evidence="5" key="1">
    <citation type="submission" date="2016-12" db="EMBL/GenBank/DDBJ databases">
        <authorList>
            <person name="Meng X."/>
        </authorList>
    </citation>
    <scope>NUCLEOTIDE SEQUENCE [LARGE SCALE GENOMIC DNA]</scope>
    <source>
        <strain evidence="5">DSM 19116</strain>
    </source>
</reference>
<dbReference type="SUPFAM" id="SSF103481">
    <property type="entry name" value="Multidrug resistance efflux transporter EmrE"/>
    <property type="match status" value="2"/>
</dbReference>
<organism evidence="4 5">
    <name type="scientific">Bowdeniella nasicola</name>
    <dbReference type="NCBI Taxonomy" id="208480"/>
    <lineage>
        <taxon>Bacteria</taxon>
        <taxon>Bacillati</taxon>
        <taxon>Actinomycetota</taxon>
        <taxon>Actinomycetes</taxon>
        <taxon>Actinomycetales</taxon>
        <taxon>Actinomycetaceae</taxon>
        <taxon>Bowdeniella</taxon>
    </lineage>
</organism>
<feature type="transmembrane region" description="Helical" evidence="2">
    <location>
        <begin position="304"/>
        <end position="323"/>
    </location>
</feature>
<dbReference type="EMBL" id="MQVR01000032">
    <property type="protein sequence ID" value="OKL53970.1"/>
    <property type="molecule type" value="Genomic_DNA"/>
</dbReference>
<dbReference type="InterPro" id="IPR000620">
    <property type="entry name" value="EamA_dom"/>
</dbReference>
<accession>A0A1Q5Q2V4</accession>
<feature type="transmembrane region" description="Helical" evidence="2">
    <location>
        <begin position="191"/>
        <end position="209"/>
    </location>
</feature>
<keyword evidence="2" id="KW-0812">Transmembrane</keyword>
<feature type="transmembrane region" description="Helical" evidence="2">
    <location>
        <begin position="88"/>
        <end position="109"/>
    </location>
</feature>
<gene>
    <name evidence="4" type="ORF">BSZ39_06610</name>
</gene>
<evidence type="ECO:0000313" key="4">
    <source>
        <dbReference type="EMBL" id="OKL53970.1"/>
    </source>
</evidence>
<protein>
    <submittedName>
        <fullName evidence="4">EamA family transporter</fullName>
    </submittedName>
</protein>
<keyword evidence="5" id="KW-1185">Reference proteome</keyword>
<feature type="transmembrane region" description="Helical" evidence="2">
    <location>
        <begin position="143"/>
        <end position="163"/>
    </location>
</feature>
<keyword evidence="2" id="KW-0472">Membrane</keyword>
<feature type="transmembrane region" description="Helical" evidence="2">
    <location>
        <begin position="115"/>
        <end position="136"/>
    </location>
</feature>